<protein>
    <submittedName>
        <fullName evidence="3">Peptidase S41-like protein</fullName>
    </submittedName>
</protein>
<dbReference type="AlphaFoldDB" id="A0A4V3DLJ0"/>
<proteinExistence type="predicted"/>
<evidence type="ECO:0000256" key="1">
    <source>
        <dbReference type="SAM" id="SignalP"/>
    </source>
</evidence>
<keyword evidence="1" id="KW-0732">Signal</keyword>
<feature type="domain" description="Tail specific protease" evidence="2">
    <location>
        <begin position="122"/>
        <end position="319"/>
    </location>
</feature>
<dbReference type="SUPFAM" id="SSF52096">
    <property type="entry name" value="ClpP/crotonase"/>
    <property type="match status" value="1"/>
</dbReference>
<evidence type="ECO:0000313" key="4">
    <source>
        <dbReference type="Proteomes" id="UP000295293"/>
    </source>
</evidence>
<dbReference type="GO" id="GO:0006508">
    <property type="term" value="P:proteolysis"/>
    <property type="evidence" value="ECO:0007669"/>
    <property type="project" value="InterPro"/>
</dbReference>
<dbReference type="Proteomes" id="UP000295293">
    <property type="component" value="Unassembled WGS sequence"/>
</dbReference>
<dbReference type="InterPro" id="IPR005151">
    <property type="entry name" value="Tail-specific_protease"/>
</dbReference>
<evidence type="ECO:0000259" key="2">
    <source>
        <dbReference type="SMART" id="SM00245"/>
    </source>
</evidence>
<feature type="signal peptide" evidence="1">
    <location>
        <begin position="1"/>
        <end position="30"/>
    </location>
</feature>
<dbReference type="Gene3D" id="3.90.226.10">
    <property type="entry name" value="2-enoyl-CoA Hydratase, Chain A, domain 1"/>
    <property type="match status" value="1"/>
</dbReference>
<dbReference type="Pfam" id="PF11918">
    <property type="entry name" value="Peptidase_S41_N"/>
    <property type="match status" value="1"/>
</dbReference>
<dbReference type="SMART" id="SM00245">
    <property type="entry name" value="TSPc"/>
    <property type="match status" value="1"/>
</dbReference>
<evidence type="ECO:0000313" key="3">
    <source>
        <dbReference type="EMBL" id="TDR39781.1"/>
    </source>
</evidence>
<dbReference type="PANTHER" id="PTHR11261:SF3">
    <property type="entry name" value="RETINOL-BINDING PROTEIN 3"/>
    <property type="match status" value="1"/>
</dbReference>
<dbReference type="Pfam" id="PF03572">
    <property type="entry name" value="Peptidase_S41"/>
    <property type="match status" value="1"/>
</dbReference>
<keyword evidence="4" id="KW-1185">Reference proteome</keyword>
<organism evidence="3 4">
    <name type="scientific">Tahibacter aquaticus</name>
    <dbReference type="NCBI Taxonomy" id="520092"/>
    <lineage>
        <taxon>Bacteria</taxon>
        <taxon>Pseudomonadati</taxon>
        <taxon>Pseudomonadota</taxon>
        <taxon>Gammaproteobacteria</taxon>
        <taxon>Lysobacterales</taxon>
        <taxon>Rhodanobacteraceae</taxon>
        <taxon>Tahibacter</taxon>
    </lineage>
</organism>
<accession>A0A4V3DLJ0</accession>
<dbReference type="EMBL" id="SNZH01000015">
    <property type="protein sequence ID" value="TDR39781.1"/>
    <property type="molecule type" value="Genomic_DNA"/>
</dbReference>
<dbReference type="Gene3D" id="3.30.750.44">
    <property type="match status" value="1"/>
</dbReference>
<feature type="chain" id="PRO_5020410405" evidence="1">
    <location>
        <begin position="31"/>
        <end position="338"/>
    </location>
</feature>
<sequence length="338" mass="36439">MRTDSRLPMKSCLQALLLAFGMALSFFTFAGSLAGPATPNSGAIDAKLVRASVISTVELLNEIYVYPETARTAGVEMLRRLEAGAYNTIASKQEFADRISAELVELTGDGHMGVMVAEGDEPPTHVLQETVDRFRLNYGFQKVEVLDGNIGYLKLNKFHPDDEAQPIADHALAFLGGTDALIIDLTECKGGSPDLVRHVLSYFFADGTSLWSIVDRDGKTVYEAVAKAGVGSGRFKRDFPLFVLTGPDTASAAELFAHTLQSYGKAKTVGQRTAGIAHLVGAKAINEHFVGRFSTYRNTNPVTHTDWEGKGVTPDHPAALGDSLTMAIRMAAESKGRK</sequence>
<name>A0A4V3DLJ0_9GAMM</name>
<comment type="caution">
    <text evidence="3">The sequence shown here is derived from an EMBL/GenBank/DDBJ whole genome shotgun (WGS) entry which is preliminary data.</text>
</comment>
<dbReference type="InterPro" id="IPR029045">
    <property type="entry name" value="ClpP/crotonase-like_dom_sf"/>
</dbReference>
<dbReference type="OrthoDB" id="9758793at2"/>
<dbReference type="CDD" id="cd07563">
    <property type="entry name" value="Peptidase_S41_IRBP"/>
    <property type="match status" value="1"/>
</dbReference>
<dbReference type="PANTHER" id="PTHR11261">
    <property type="entry name" value="INTERPHOTORECEPTOR RETINOID-BINDING PROTEIN"/>
    <property type="match status" value="1"/>
</dbReference>
<gene>
    <name evidence="3" type="ORF">DFR29_115171</name>
</gene>
<dbReference type="GO" id="GO:0008236">
    <property type="term" value="F:serine-type peptidase activity"/>
    <property type="evidence" value="ECO:0007669"/>
    <property type="project" value="InterPro"/>
</dbReference>
<reference evidence="3 4" key="1">
    <citation type="submission" date="2019-03" db="EMBL/GenBank/DDBJ databases">
        <title>Genomic Encyclopedia of Type Strains, Phase IV (KMG-IV): sequencing the most valuable type-strain genomes for metagenomic binning, comparative biology and taxonomic classification.</title>
        <authorList>
            <person name="Goeker M."/>
        </authorList>
    </citation>
    <scope>NUCLEOTIDE SEQUENCE [LARGE SCALE GENOMIC DNA]</scope>
    <source>
        <strain evidence="3 4">DSM 21667</strain>
    </source>
</reference>